<proteinExistence type="predicted"/>
<dbReference type="EMBL" id="CM042030">
    <property type="protein sequence ID" value="KAI3786370.1"/>
    <property type="molecule type" value="Genomic_DNA"/>
</dbReference>
<name>A0ACB9GTF4_9ASTR</name>
<evidence type="ECO:0000313" key="1">
    <source>
        <dbReference type="EMBL" id="KAI3786370.1"/>
    </source>
</evidence>
<reference evidence="1 2" key="2">
    <citation type="journal article" date="2022" name="Mol. Ecol. Resour.">
        <title>The genomes of chicory, endive, great burdock and yacon provide insights into Asteraceae paleo-polyploidization history and plant inulin production.</title>
        <authorList>
            <person name="Fan W."/>
            <person name="Wang S."/>
            <person name="Wang H."/>
            <person name="Wang A."/>
            <person name="Jiang F."/>
            <person name="Liu H."/>
            <person name="Zhao H."/>
            <person name="Xu D."/>
            <person name="Zhang Y."/>
        </authorList>
    </citation>
    <scope>NUCLEOTIDE SEQUENCE [LARGE SCALE GENOMIC DNA]</scope>
    <source>
        <strain evidence="2">cv. Yunnan</strain>
        <tissue evidence="1">Leaves</tissue>
    </source>
</reference>
<keyword evidence="2" id="KW-1185">Reference proteome</keyword>
<reference evidence="2" key="1">
    <citation type="journal article" date="2022" name="Mol. Ecol. Resour.">
        <title>The genomes of chicory, endive, great burdock and yacon provide insights into Asteraceae palaeo-polyploidization history and plant inulin production.</title>
        <authorList>
            <person name="Fan W."/>
            <person name="Wang S."/>
            <person name="Wang H."/>
            <person name="Wang A."/>
            <person name="Jiang F."/>
            <person name="Liu H."/>
            <person name="Zhao H."/>
            <person name="Xu D."/>
            <person name="Zhang Y."/>
        </authorList>
    </citation>
    <scope>NUCLEOTIDE SEQUENCE [LARGE SCALE GENOMIC DNA]</scope>
    <source>
        <strain evidence="2">cv. Yunnan</strain>
    </source>
</reference>
<dbReference type="Proteomes" id="UP001056120">
    <property type="component" value="Linkage Group LG13"/>
</dbReference>
<evidence type="ECO:0000313" key="2">
    <source>
        <dbReference type="Proteomes" id="UP001056120"/>
    </source>
</evidence>
<protein>
    <submittedName>
        <fullName evidence="1">Uncharacterized protein</fullName>
    </submittedName>
</protein>
<gene>
    <name evidence="1" type="ORF">L1987_39992</name>
</gene>
<sequence>MGETEIKDNDYDEDDEKAADAGGVKVNGVILLKRTAEGGLKEASRDSARVNRGRRGEGGILLFCIRL</sequence>
<accession>A0ACB9GTF4</accession>
<comment type="caution">
    <text evidence="1">The sequence shown here is derived from an EMBL/GenBank/DDBJ whole genome shotgun (WGS) entry which is preliminary data.</text>
</comment>
<organism evidence="1 2">
    <name type="scientific">Smallanthus sonchifolius</name>
    <dbReference type="NCBI Taxonomy" id="185202"/>
    <lineage>
        <taxon>Eukaryota</taxon>
        <taxon>Viridiplantae</taxon>
        <taxon>Streptophyta</taxon>
        <taxon>Embryophyta</taxon>
        <taxon>Tracheophyta</taxon>
        <taxon>Spermatophyta</taxon>
        <taxon>Magnoliopsida</taxon>
        <taxon>eudicotyledons</taxon>
        <taxon>Gunneridae</taxon>
        <taxon>Pentapetalae</taxon>
        <taxon>asterids</taxon>
        <taxon>campanulids</taxon>
        <taxon>Asterales</taxon>
        <taxon>Asteraceae</taxon>
        <taxon>Asteroideae</taxon>
        <taxon>Heliantheae alliance</taxon>
        <taxon>Millerieae</taxon>
        <taxon>Smallanthus</taxon>
    </lineage>
</organism>